<accession>A0A9W8I516</accession>
<evidence type="ECO:0000256" key="3">
    <source>
        <dbReference type="ARBA" id="ARBA00022448"/>
    </source>
</evidence>
<comment type="subcellular location">
    <subcellularLocation>
        <location evidence="1">Endoplasmic reticulum membrane</location>
        <topology evidence="1">Multi-pass membrane protein</topology>
    </subcellularLocation>
</comment>
<evidence type="ECO:0000256" key="9">
    <source>
        <dbReference type="ARBA" id="ARBA00022989"/>
    </source>
</evidence>
<dbReference type="InterPro" id="IPR008559">
    <property type="entry name" value="TMCO1"/>
</dbReference>
<evidence type="ECO:0000256" key="8">
    <source>
        <dbReference type="ARBA" id="ARBA00022837"/>
    </source>
</evidence>
<keyword evidence="12 14" id="KW-0472">Membrane</keyword>
<keyword evidence="9 14" id="KW-1133">Transmembrane helix</keyword>
<comment type="caution">
    <text evidence="15">The sequence shown here is derived from an EMBL/GenBank/DDBJ whole genome shotgun (WGS) entry which is preliminary data.</text>
</comment>
<keyword evidence="8" id="KW-0106">Calcium</keyword>
<name>A0A9W8I516_9FUNG</name>
<evidence type="ECO:0000256" key="14">
    <source>
        <dbReference type="SAM" id="Phobius"/>
    </source>
</evidence>
<keyword evidence="6 14" id="KW-0812">Transmembrane</keyword>
<feature type="transmembrane region" description="Helical" evidence="14">
    <location>
        <begin position="85"/>
        <end position="104"/>
    </location>
</feature>
<evidence type="ECO:0000256" key="13">
    <source>
        <dbReference type="ARBA" id="ARBA00023303"/>
    </source>
</evidence>
<dbReference type="PANTHER" id="PTHR20917:SF0">
    <property type="entry name" value="CALCIUM LOAD-ACTIVATED CALCIUM CHANNEL"/>
    <property type="match status" value="1"/>
</dbReference>
<protein>
    <recommendedName>
        <fullName evidence="17">Calcium load-activated calcium channel</fullName>
    </recommendedName>
</protein>
<dbReference type="InterPro" id="IPR002809">
    <property type="entry name" value="EMC3/TMCO1"/>
</dbReference>
<evidence type="ECO:0000256" key="6">
    <source>
        <dbReference type="ARBA" id="ARBA00022692"/>
    </source>
</evidence>
<evidence type="ECO:0000313" key="16">
    <source>
        <dbReference type="Proteomes" id="UP001139887"/>
    </source>
</evidence>
<evidence type="ECO:0000256" key="2">
    <source>
        <dbReference type="ARBA" id="ARBA00006537"/>
    </source>
</evidence>
<dbReference type="PANTHER" id="PTHR20917">
    <property type="entry name" value="PNAS-RELATED"/>
    <property type="match status" value="1"/>
</dbReference>
<gene>
    <name evidence="15" type="ORF">IWW36_004913</name>
</gene>
<evidence type="ECO:0000256" key="1">
    <source>
        <dbReference type="ARBA" id="ARBA00004477"/>
    </source>
</evidence>
<dbReference type="OrthoDB" id="342726at2759"/>
<evidence type="ECO:0000256" key="10">
    <source>
        <dbReference type="ARBA" id="ARBA00023054"/>
    </source>
</evidence>
<evidence type="ECO:0000313" key="15">
    <source>
        <dbReference type="EMBL" id="KAJ2845129.1"/>
    </source>
</evidence>
<dbReference type="SMART" id="SM01415">
    <property type="entry name" value="DUF106"/>
    <property type="match status" value="1"/>
</dbReference>
<keyword evidence="10" id="KW-0175">Coiled coil</keyword>
<feature type="transmembrane region" description="Helical" evidence="14">
    <location>
        <begin position="132"/>
        <end position="154"/>
    </location>
</feature>
<dbReference type="GO" id="GO:0005789">
    <property type="term" value="C:endoplasmic reticulum membrane"/>
    <property type="evidence" value="ECO:0007669"/>
    <property type="project" value="UniProtKB-SubCell"/>
</dbReference>
<dbReference type="Pfam" id="PF01956">
    <property type="entry name" value="EMC3_TMCO1"/>
    <property type="match status" value="1"/>
</dbReference>
<keyword evidence="4" id="KW-0109">Calcium transport</keyword>
<keyword evidence="7" id="KW-0256">Endoplasmic reticulum</keyword>
<proteinExistence type="inferred from homology"/>
<reference evidence="15" key="1">
    <citation type="submission" date="2022-07" db="EMBL/GenBank/DDBJ databases">
        <title>Phylogenomic reconstructions and comparative analyses of Kickxellomycotina fungi.</title>
        <authorList>
            <person name="Reynolds N.K."/>
            <person name="Stajich J.E."/>
            <person name="Barry K."/>
            <person name="Grigoriev I.V."/>
            <person name="Crous P."/>
            <person name="Smith M.E."/>
        </authorList>
    </citation>
    <scope>NUCLEOTIDE SEQUENCE</scope>
    <source>
        <strain evidence="15">NRRL 1566</strain>
    </source>
</reference>
<keyword evidence="3" id="KW-0813">Transport</keyword>
<dbReference type="EMBL" id="JANBUW010000883">
    <property type="protein sequence ID" value="KAJ2845129.1"/>
    <property type="molecule type" value="Genomic_DNA"/>
</dbReference>
<evidence type="ECO:0000256" key="5">
    <source>
        <dbReference type="ARBA" id="ARBA00022673"/>
    </source>
</evidence>
<evidence type="ECO:0000256" key="4">
    <source>
        <dbReference type="ARBA" id="ARBA00022568"/>
    </source>
</evidence>
<dbReference type="GO" id="GO:0032469">
    <property type="term" value="P:endoplasmic reticulum calcium ion homeostasis"/>
    <property type="evidence" value="ECO:0007669"/>
    <property type="project" value="InterPro"/>
</dbReference>
<dbReference type="GO" id="GO:0005262">
    <property type="term" value="F:calcium channel activity"/>
    <property type="evidence" value="ECO:0007669"/>
    <property type="project" value="UniProtKB-KW"/>
</dbReference>
<dbReference type="Proteomes" id="UP001139887">
    <property type="component" value="Unassembled WGS sequence"/>
</dbReference>
<organism evidence="15 16">
    <name type="scientific">Coemansia brasiliensis</name>
    <dbReference type="NCBI Taxonomy" id="2650707"/>
    <lineage>
        <taxon>Eukaryota</taxon>
        <taxon>Fungi</taxon>
        <taxon>Fungi incertae sedis</taxon>
        <taxon>Zoopagomycota</taxon>
        <taxon>Kickxellomycotina</taxon>
        <taxon>Kickxellomycetes</taxon>
        <taxon>Kickxellales</taxon>
        <taxon>Kickxellaceae</taxon>
        <taxon>Coemansia</taxon>
    </lineage>
</organism>
<keyword evidence="16" id="KW-1185">Reference proteome</keyword>
<keyword evidence="11" id="KW-0406">Ion transport</keyword>
<keyword evidence="13" id="KW-0407">Ion channel</keyword>
<evidence type="ECO:0008006" key="17">
    <source>
        <dbReference type="Google" id="ProtNLM"/>
    </source>
</evidence>
<keyword evidence="5" id="KW-0107">Calcium channel</keyword>
<sequence>MNDFVAVLALSLLSSAVSESMSYVLVYRKESFQRLKAKVLQTEARLEEEKAGAPVAGKHRQRRIAGLESQLSDARRSAGSLQMRTTIAVGLVQVAAIYLIGSWFSGRVVATLPFEPISMFRSLTHRGLPEDAPASACSATFVFVMGGLAFKAALDRYLQLGLPKGNSLPAWVADPEAFMAAKK</sequence>
<dbReference type="AlphaFoldDB" id="A0A9W8I516"/>
<feature type="transmembrane region" description="Helical" evidence="14">
    <location>
        <begin position="6"/>
        <end position="26"/>
    </location>
</feature>
<evidence type="ECO:0000256" key="12">
    <source>
        <dbReference type="ARBA" id="ARBA00023136"/>
    </source>
</evidence>
<evidence type="ECO:0000256" key="7">
    <source>
        <dbReference type="ARBA" id="ARBA00022824"/>
    </source>
</evidence>
<evidence type="ECO:0000256" key="11">
    <source>
        <dbReference type="ARBA" id="ARBA00023065"/>
    </source>
</evidence>
<comment type="similarity">
    <text evidence="2">Belongs to the TMCO1 family.</text>
</comment>